<feature type="transmembrane region" description="Helical" evidence="1">
    <location>
        <begin position="179"/>
        <end position="199"/>
    </location>
</feature>
<feature type="transmembrane region" description="Helical" evidence="1">
    <location>
        <begin position="21"/>
        <end position="48"/>
    </location>
</feature>
<feature type="transmembrane region" description="Helical" evidence="1">
    <location>
        <begin position="78"/>
        <end position="99"/>
    </location>
</feature>
<keyword evidence="1" id="KW-1133">Transmembrane helix</keyword>
<keyword evidence="3" id="KW-1185">Reference proteome</keyword>
<gene>
    <name evidence="2" type="ORF">ACFSKK_18840</name>
</gene>
<keyword evidence="1" id="KW-0812">Transmembrane</keyword>
<sequence>MESSSWMGGLLRVCDWISKLAYLNLLWLGFTVVGFGVLGFAPATVAMFTILRKWIMGESSIAIFPLFLSVYKSEFKKANILWSCLLVSVLFMYVDLVLINSMQGILHYMFLSFFVIAFILMLIITVYIFPVYVHFEGSILHYFKSAILLGASFPGRTILMMLSIGTGILISILFPGVGLLFFGSGISFALMYFSFSIFMTKLENTKSFK</sequence>
<dbReference type="InterPro" id="IPR006938">
    <property type="entry name" value="DUF624"/>
</dbReference>
<organism evidence="2 3">
    <name type="scientific">Metabacillus endolithicus</name>
    <dbReference type="NCBI Taxonomy" id="1535204"/>
    <lineage>
        <taxon>Bacteria</taxon>
        <taxon>Bacillati</taxon>
        <taxon>Bacillota</taxon>
        <taxon>Bacilli</taxon>
        <taxon>Bacillales</taxon>
        <taxon>Bacillaceae</taxon>
        <taxon>Metabacillus</taxon>
    </lineage>
</organism>
<feature type="transmembrane region" description="Helical" evidence="1">
    <location>
        <begin position="105"/>
        <end position="135"/>
    </location>
</feature>
<reference evidence="3" key="1">
    <citation type="journal article" date="2019" name="Int. J. Syst. Evol. Microbiol.">
        <title>The Global Catalogue of Microorganisms (GCM) 10K type strain sequencing project: providing services to taxonomists for standard genome sequencing and annotation.</title>
        <authorList>
            <consortium name="The Broad Institute Genomics Platform"/>
            <consortium name="The Broad Institute Genome Sequencing Center for Infectious Disease"/>
            <person name="Wu L."/>
            <person name="Ma J."/>
        </authorList>
    </citation>
    <scope>NUCLEOTIDE SEQUENCE [LARGE SCALE GENOMIC DNA]</scope>
    <source>
        <strain evidence="3">CGMCC 1.15474</strain>
    </source>
</reference>
<dbReference type="EMBL" id="JBHUIK010000004">
    <property type="protein sequence ID" value="MFD2215745.1"/>
    <property type="molecule type" value="Genomic_DNA"/>
</dbReference>
<evidence type="ECO:0000313" key="2">
    <source>
        <dbReference type="EMBL" id="MFD2215745.1"/>
    </source>
</evidence>
<protein>
    <submittedName>
        <fullName evidence="2">YesL family protein</fullName>
    </submittedName>
</protein>
<evidence type="ECO:0000313" key="3">
    <source>
        <dbReference type="Proteomes" id="UP001597318"/>
    </source>
</evidence>
<name>A0ABW5C4B6_9BACI</name>
<dbReference type="RefSeq" id="WP_247340576.1">
    <property type="nucleotide sequence ID" value="NZ_CP095550.1"/>
</dbReference>
<accession>A0ABW5C4B6</accession>
<dbReference type="Pfam" id="PF04854">
    <property type="entry name" value="DUF624"/>
    <property type="match status" value="1"/>
</dbReference>
<feature type="transmembrane region" description="Helical" evidence="1">
    <location>
        <begin position="147"/>
        <end position="173"/>
    </location>
</feature>
<dbReference type="Proteomes" id="UP001597318">
    <property type="component" value="Unassembled WGS sequence"/>
</dbReference>
<proteinExistence type="predicted"/>
<feature type="transmembrane region" description="Helical" evidence="1">
    <location>
        <begin position="54"/>
        <end position="71"/>
    </location>
</feature>
<keyword evidence="1" id="KW-0472">Membrane</keyword>
<comment type="caution">
    <text evidence="2">The sequence shown here is derived from an EMBL/GenBank/DDBJ whole genome shotgun (WGS) entry which is preliminary data.</text>
</comment>
<evidence type="ECO:0000256" key="1">
    <source>
        <dbReference type="SAM" id="Phobius"/>
    </source>
</evidence>